<dbReference type="Proteomes" id="UP000265140">
    <property type="component" value="Chromosome 10"/>
</dbReference>
<dbReference type="Pfam" id="PF15158">
    <property type="entry name" value="TMEM249"/>
    <property type="match status" value="1"/>
</dbReference>
<evidence type="ECO:0000313" key="2">
    <source>
        <dbReference type="Ensembl" id="ENSELUP00000005875.2"/>
    </source>
</evidence>
<keyword evidence="3" id="KW-1185">Reference proteome</keyword>
<dbReference type="STRING" id="8010.ENSELUP00000005875"/>
<evidence type="ECO:0000256" key="1">
    <source>
        <dbReference type="SAM" id="Phobius"/>
    </source>
</evidence>
<dbReference type="Bgee" id="ENSELUG00000001493">
    <property type="expression patterns" value="Expressed in muscle tissue"/>
</dbReference>
<dbReference type="PANTHER" id="PTHR35442">
    <property type="entry name" value="TRANSMEMBRANE PROTEIN 249"/>
    <property type="match status" value="1"/>
</dbReference>
<name>A0A3P8XMU0_ESOLU</name>
<reference evidence="2" key="3">
    <citation type="submission" date="2025-08" db="UniProtKB">
        <authorList>
            <consortium name="Ensembl"/>
        </authorList>
    </citation>
    <scope>IDENTIFICATION</scope>
</reference>
<sequence length="161" mass="19397">YVHENIWKGSLHFSVIFPLTDVSHNLFLGKDYHKYAGFLVFSLCVSLWLICSGAFRRRLEIDHKKKEYRYYIHTHLRHRGPLHQIYIRPVLFFHLQYAICHKDPSLIYVLYPKLMECQGRRIATELNLNYFDYQDTSKHHLVVHWPKNNHFDVNDFSNPPV</sequence>
<reference evidence="3" key="1">
    <citation type="journal article" date="2014" name="PLoS ONE">
        <title>The genome and linkage map of the northern pike (Esox lucius): conserved synteny revealed between the salmonid sister group and the Neoteleostei.</title>
        <authorList>
            <person name="Rondeau E.B."/>
            <person name="Minkley D.R."/>
            <person name="Leong J.S."/>
            <person name="Messmer A.M."/>
            <person name="Jantzen J.R."/>
            <person name="von Schalburg K.R."/>
            <person name="Lemon C."/>
            <person name="Bird N.H."/>
            <person name="Koop B.F."/>
        </authorList>
    </citation>
    <scope>NUCLEOTIDE SEQUENCE</scope>
</reference>
<keyword evidence="1" id="KW-0812">Transmembrane</keyword>
<reference evidence="2" key="4">
    <citation type="submission" date="2025-09" db="UniProtKB">
        <authorList>
            <consortium name="Ensembl"/>
        </authorList>
    </citation>
    <scope>IDENTIFICATION</scope>
</reference>
<dbReference type="AlphaFoldDB" id="A0A3P8XMU0"/>
<dbReference type="Ensembl" id="ENSELUT00000009899.3">
    <property type="protein sequence ID" value="ENSELUP00000005875.2"/>
    <property type="gene ID" value="ENSELUG00000001493.3"/>
</dbReference>
<accession>A0A3P8XMU0</accession>
<evidence type="ECO:0000313" key="3">
    <source>
        <dbReference type="Proteomes" id="UP000265140"/>
    </source>
</evidence>
<dbReference type="InterPro" id="IPR027861">
    <property type="entry name" value="TMEM249"/>
</dbReference>
<dbReference type="OMA" id="IHNIYFR"/>
<reference evidence="2" key="2">
    <citation type="submission" date="2020-02" db="EMBL/GenBank/DDBJ databases">
        <title>Esox lucius (northern pike) genome, fEsoLuc1, primary haplotype.</title>
        <authorList>
            <person name="Myers G."/>
            <person name="Karagic N."/>
            <person name="Meyer A."/>
            <person name="Pippel M."/>
            <person name="Reichard M."/>
            <person name="Winkler S."/>
            <person name="Tracey A."/>
            <person name="Sims Y."/>
            <person name="Howe K."/>
            <person name="Rhie A."/>
            <person name="Formenti G."/>
            <person name="Durbin R."/>
            <person name="Fedrigo O."/>
            <person name="Jarvis E.D."/>
        </authorList>
    </citation>
    <scope>NUCLEOTIDE SEQUENCE [LARGE SCALE GENOMIC DNA]</scope>
</reference>
<proteinExistence type="predicted"/>
<protein>
    <submittedName>
        <fullName evidence="2">Uncharacterized protein</fullName>
    </submittedName>
</protein>
<keyword evidence="1" id="KW-1133">Transmembrane helix</keyword>
<dbReference type="InParanoid" id="A0A3P8XMU0"/>
<dbReference type="PANTHER" id="PTHR35442:SF1">
    <property type="entry name" value="CATION CHANNEL SPERM-ASSOCIATED AUXILIARY SUBUNIT TMEM249"/>
    <property type="match status" value="1"/>
</dbReference>
<organism evidence="2 3">
    <name type="scientific">Esox lucius</name>
    <name type="common">Northern pike</name>
    <dbReference type="NCBI Taxonomy" id="8010"/>
    <lineage>
        <taxon>Eukaryota</taxon>
        <taxon>Metazoa</taxon>
        <taxon>Chordata</taxon>
        <taxon>Craniata</taxon>
        <taxon>Vertebrata</taxon>
        <taxon>Euteleostomi</taxon>
        <taxon>Actinopterygii</taxon>
        <taxon>Neopterygii</taxon>
        <taxon>Teleostei</taxon>
        <taxon>Protacanthopterygii</taxon>
        <taxon>Esociformes</taxon>
        <taxon>Esocidae</taxon>
        <taxon>Esox</taxon>
    </lineage>
</organism>
<keyword evidence="1" id="KW-0472">Membrane</keyword>
<dbReference type="GeneTree" id="ENSGT00980000200411"/>
<feature type="transmembrane region" description="Helical" evidence="1">
    <location>
        <begin position="35"/>
        <end position="55"/>
    </location>
</feature>